<dbReference type="Pfam" id="PF00440">
    <property type="entry name" value="TetR_N"/>
    <property type="match status" value="1"/>
</dbReference>
<dbReference type="InterPro" id="IPR041583">
    <property type="entry name" value="TetR_C_31"/>
</dbReference>
<dbReference type="InterPro" id="IPR009057">
    <property type="entry name" value="Homeodomain-like_sf"/>
</dbReference>
<dbReference type="Pfam" id="PF17940">
    <property type="entry name" value="TetR_C_31"/>
    <property type="match status" value="1"/>
</dbReference>
<dbReference type="Gene3D" id="1.10.357.10">
    <property type="entry name" value="Tetracycline Repressor, domain 2"/>
    <property type="match status" value="1"/>
</dbReference>
<dbReference type="SUPFAM" id="SSF46689">
    <property type="entry name" value="Homeodomain-like"/>
    <property type="match status" value="1"/>
</dbReference>
<dbReference type="InterPro" id="IPR050109">
    <property type="entry name" value="HTH-type_TetR-like_transc_reg"/>
</dbReference>
<feature type="DNA-binding region" description="H-T-H motif" evidence="2">
    <location>
        <begin position="37"/>
        <end position="56"/>
    </location>
</feature>
<evidence type="ECO:0000313" key="4">
    <source>
        <dbReference type="EMBL" id="MFC5947889.1"/>
    </source>
</evidence>
<organism evidence="4 5">
    <name type="scientific">Pseudonocardia lutea</name>
    <dbReference type="NCBI Taxonomy" id="2172015"/>
    <lineage>
        <taxon>Bacteria</taxon>
        <taxon>Bacillati</taxon>
        <taxon>Actinomycetota</taxon>
        <taxon>Actinomycetes</taxon>
        <taxon>Pseudonocardiales</taxon>
        <taxon>Pseudonocardiaceae</taxon>
        <taxon>Pseudonocardia</taxon>
    </lineage>
</organism>
<dbReference type="EMBL" id="JBHSQK010000011">
    <property type="protein sequence ID" value="MFC5947889.1"/>
    <property type="molecule type" value="Genomic_DNA"/>
</dbReference>
<comment type="caution">
    <text evidence="4">The sequence shown here is derived from an EMBL/GenBank/DDBJ whole genome shotgun (WGS) entry which is preliminary data.</text>
</comment>
<feature type="domain" description="HTH tetR-type" evidence="3">
    <location>
        <begin position="14"/>
        <end position="74"/>
    </location>
</feature>
<sequence>MPPEIADGRLRKGALRRRALLDATLRLVGRSGVAAVTQRAVAAEAELPPSAVLYYFASVDELLVTALREVNDRYVADLAEITTVGQLAELIAAYSAQDRRLTIAEYDLYLLAARRPDLREELDRWDRAVDEMARRLCPERAELLAAAVNGLYLRAATTGIDRATTVRVLGG</sequence>
<dbReference type="InterPro" id="IPR001647">
    <property type="entry name" value="HTH_TetR"/>
</dbReference>
<dbReference type="PROSITE" id="PS50977">
    <property type="entry name" value="HTH_TETR_2"/>
    <property type="match status" value="1"/>
</dbReference>
<evidence type="ECO:0000259" key="3">
    <source>
        <dbReference type="PROSITE" id="PS50977"/>
    </source>
</evidence>
<proteinExistence type="predicted"/>
<keyword evidence="1 2" id="KW-0238">DNA-binding</keyword>
<dbReference type="RefSeq" id="WP_379564953.1">
    <property type="nucleotide sequence ID" value="NZ_JBHSQK010000011.1"/>
</dbReference>
<evidence type="ECO:0000256" key="1">
    <source>
        <dbReference type="ARBA" id="ARBA00023125"/>
    </source>
</evidence>
<gene>
    <name evidence="4" type="ORF">ACFQH9_06340</name>
</gene>
<evidence type="ECO:0000313" key="5">
    <source>
        <dbReference type="Proteomes" id="UP001596119"/>
    </source>
</evidence>
<dbReference type="PANTHER" id="PTHR30055">
    <property type="entry name" value="HTH-TYPE TRANSCRIPTIONAL REGULATOR RUTR"/>
    <property type="match status" value="1"/>
</dbReference>
<keyword evidence="5" id="KW-1185">Reference proteome</keyword>
<accession>A0ABW1I5B0</accession>
<dbReference type="Proteomes" id="UP001596119">
    <property type="component" value="Unassembled WGS sequence"/>
</dbReference>
<evidence type="ECO:0000256" key="2">
    <source>
        <dbReference type="PROSITE-ProRule" id="PRU00335"/>
    </source>
</evidence>
<dbReference type="PANTHER" id="PTHR30055:SF231">
    <property type="entry name" value="TRANSCRIPTIONAL REGULATORY PROTEIN (PROBABLY DEOR-FAMILY)-RELATED"/>
    <property type="match status" value="1"/>
</dbReference>
<name>A0ABW1I5B0_9PSEU</name>
<protein>
    <submittedName>
        <fullName evidence="4">TetR/AcrR family transcriptional regulator</fullName>
    </submittedName>
</protein>
<reference evidence="5" key="1">
    <citation type="journal article" date="2019" name="Int. J. Syst. Evol. Microbiol.">
        <title>The Global Catalogue of Microorganisms (GCM) 10K type strain sequencing project: providing services to taxonomists for standard genome sequencing and annotation.</title>
        <authorList>
            <consortium name="The Broad Institute Genomics Platform"/>
            <consortium name="The Broad Institute Genome Sequencing Center for Infectious Disease"/>
            <person name="Wu L."/>
            <person name="Ma J."/>
        </authorList>
    </citation>
    <scope>NUCLEOTIDE SEQUENCE [LARGE SCALE GENOMIC DNA]</scope>
    <source>
        <strain evidence="5">CGMCC 4.7397</strain>
    </source>
</reference>